<organism evidence="9 10">
    <name type="scientific">Sphingomonas naasensis</name>
    <dbReference type="NCBI Taxonomy" id="1344951"/>
    <lineage>
        <taxon>Bacteria</taxon>
        <taxon>Pseudomonadati</taxon>
        <taxon>Pseudomonadota</taxon>
        <taxon>Alphaproteobacteria</taxon>
        <taxon>Sphingomonadales</taxon>
        <taxon>Sphingomonadaceae</taxon>
        <taxon>Sphingomonas</taxon>
    </lineage>
</organism>
<evidence type="ECO:0000313" key="9">
    <source>
        <dbReference type="EMBL" id="TGX40046.1"/>
    </source>
</evidence>
<feature type="transmembrane region" description="Helical" evidence="8">
    <location>
        <begin position="70"/>
        <end position="88"/>
    </location>
</feature>
<dbReference type="AlphaFoldDB" id="A0A4S1WGW4"/>
<keyword evidence="7 8" id="KW-0464">Manganese</keyword>
<evidence type="ECO:0000256" key="2">
    <source>
        <dbReference type="ARBA" id="ARBA00022475"/>
    </source>
</evidence>
<accession>A0A4S1WGW4</accession>
<evidence type="ECO:0000256" key="8">
    <source>
        <dbReference type="HAMAP-Rule" id="MF_01521"/>
    </source>
</evidence>
<comment type="similarity">
    <text evidence="8">Belongs to the MntP (TC 9.B.29) family.</text>
</comment>
<keyword evidence="1 8" id="KW-0813">Transport</keyword>
<comment type="subcellular location">
    <subcellularLocation>
        <location evidence="8">Cell membrane</location>
        <topology evidence="8">Multi-pass membrane protein</topology>
    </subcellularLocation>
</comment>
<feature type="transmembrane region" description="Helical" evidence="8">
    <location>
        <begin position="167"/>
        <end position="185"/>
    </location>
</feature>
<evidence type="ECO:0000256" key="1">
    <source>
        <dbReference type="ARBA" id="ARBA00022448"/>
    </source>
</evidence>
<dbReference type="PANTHER" id="PTHR35529:SF1">
    <property type="entry name" value="MANGANESE EFFLUX PUMP MNTP-RELATED"/>
    <property type="match status" value="1"/>
</dbReference>
<reference evidence="9 10" key="1">
    <citation type="submission" date="2019-04" db="EMBL/GenBank/DDBJ databases">
        <title>Sphingomonas psychrotolerans sp. nov., isolated from soil in the Tianshan Mountains, Xinjiang, China.</title>
        <authorList>
            <person name="Luo Y."/>
            <person name="Sheng H."/>
        </authorList>
    </citation>
    <scope>NUCLEOTIDE SEQUENCE [LARGE SCALE GENOMIC DNA]</scope>
    <source>
        <strain evidence="9 10">KIS18-15</strain>
    </source>
</reference>
<evidence type="ECO:0000313" key="10">
    <source>
        <dbReference type="Proteomes" id="UP000309848"/>
    </source>
</evidence>
<sequence length="192" mass="19372">MSPFGIVALSLSMSADAFAASIARGAATRPNFAGAVKGALVFGVVEAITPLLGFAVGLVTSSFVGAVDHWIAFLLLGVVGGRMIWEALRREEEEDAPGIATIGWRAGLALVATAIGTSIDAAAVGISLALIGENILLIAAAIGFATFVMTTIGLSVGRMAGARLGRAVEIVGGTVLIAIGLVILYEHLTAIA</sequence>
<feature type="transmembrane region" description="Helical" evidence="8">
    <location>
        <begin position="108"/>
        <end position="129"/>
    </location>
</feature>
<evidence type="ECO:0000256" key="6">
    <source>
        <dbReference type="ARBA" id="ARBA00023136"/>
    </source>
</evidence>
<feature type="transmembrane region" description="Helical" evidence="8">
    <location>
        <begin position="6"/>
        <end position="27"/>
    </location>
</feature>
<keyword evidence="10" id="KW-1185">Reference proteome</keyword>
<keyword evidence="4 8" id="KW-1133">Transmembrane helix</keyword>
<dbReference type="HAMAP" id="MF_01521">
    <property type="entry name" value="MntP_pump"/>
    <property type="match status" value="1"/>
</dbReference>
<protein>
    <recommendedName>
        <fullName evidence="8">Putative manganese efflux pump MntP</fullName>
    </recommendedName>
</protein>
<comment type="caution">
    <text evidence="9">The sequence shown here is derived from an EMBL/GenBank/DDBJ whole genome shotgun (WGS) entry which is preliminary data.</text>
</comment>
<gene>
    <name evidence="8" type="primary">mntP</name>
    <name evidence="9" type="ORF">E5A74_15855</name>
</gene>
<evidence type="ECO:0000256" key="4">
    <source>
        <dbReference type="ARBA" id="ARBA00022989"/>
    </source>
</evidence>
<name>A0A4S1WGW4_9SPHN</name>
<evidence type="ECO:0000256" key="3">
    <source>
        <dbReference type="ARBA" id="ARBA00022692"/>
    </source>
</evidence>
<proteinExistence type="inferred from homology"/>
<evidence type="ECO:0000256" key="7">
    <source>
        <dbReference type="ARBA" id="ARBA00023211"/>
    </source>
</evidence>
<dbReference type="Pfam" id="PF02659">
    <property type="entry name" value="Mntp"/>
    <property type="match status" value="1"/>
</dbReference>
<dbReference type="InterPro" id="IPR022929">
    <property type="entry name" value="Put_MntP"/>
</dbReference>
<dbReference type="EMBL" id="SRXU01000007">
    <property type="protein sequence ID" value="TGX40046.1"/>
    <property type="molecule type" value="Genomic_DNA"/>
</dbReference>
<dbReference type="GO" id="GO:0005886">
    <property type="term" value="C:plasma membrane"/>
    <property type="evidence" value="ECO:0007669"/>
    <property type="project" value="UniProtKB-SubCell"/>
</dbReference>
<evidence type="ECO:0000256" key="5">
    <source>
        <dbReference type="ARBA" id="ARBA00023065"/>
    </source>
</evidence>
<keyword evidence="2 8" id="KW-1003">Cell membrane</keyword>
<keyword evidence="5 8" id="KW-0406">Ion transport</keyword>
<comment type="function">
    <text evidence="8">Probably functions as a manganese efflux pump.</text>
</comment>
<dbReference type="InterPro" id="IPR003810">
    <property type="entry name" value="Mntp/YtaF"/>
</dbReference>
<feature type="transmembrane region" description="Helical" evidence="8">
    <location>
        <begin position="39"/>
        <end position="64"/>
    </location>
</feature>
<dbReference type="PANTHER" id="PTHR35529">
    <property type="entry name" value="MANGANESE EFFLUX PUMP MNTP-RELATED"/>
    <property type="match status" value="1"/>
</dbReference>
<feature type="transmembrane region" description="Helical" evidence="8">
    <location>
        <begin position="135"/>
        <end position="155"/>
    </location>
</feature>
<keyword evidence="3 8" id="KW-0812">Transmembrane</keyword>
<dbReference type="OrthoDB" id="9811590at2"/>
<dbReference type="GO" id="GO:0005384">
    <property type="term" value="F:manganese ion transmembrane transporter activity"/>
    <property type="evidence" value="ECO:0007669"/>
    <property type="project" value="UniProtKB-UniRule"/>
</dbReference>
<dbReference type="Proteomes" id="UP000309848">
    <property type="component" value="Unassembled WGS sequence"/>
</dbReference>
<keyword evidence="6 8" id="KW-0472">Membrane</keyword>